<feature type="chain" id="PRO_5045412595" evidence="2">
    <location>
        <begin position="24"/>
        <end position="58"/>
    </location>
</feature>
<evidence type="ECO:0000313" key="3">
    <source>
        <dbReference type="EMBL" id="MEE1975662.1"/>
    </source>
</evidence>
<dbReference type="InterPro" id="IPR008969">
    <property type="entry name" value="CarboxyPept-like_regulatory"/>
</dbReference>
<evidence type="ECO:0000256" key="1">
    <source>
        <dbReference type="SAM" id="MobiDB-lite"/>
    </source>
</evidence>
<keyword evidence="4" id="KW-1185">Reference proteome</keyword>
<protein>
    <submittedName>
        <fullName evidence="3">Carboxypeptidase-like regulatory domain-containing protein</fullName>
    </submittedName>
</protein>
<evidence type="ECO:0000313" key="4">
    <source>
        <dbReference type="Proteomes" id="UP001356308"/>
    </source>
</evidence>
<dbReference type="SUPFAM" id="SSF49464">
    <property type="entry name" value="Carboxypeptidase regulatory domain-like"/>
    <property type="match status" value="1"/>
</dbReference>
<keyword evidence="2" id="KW-0732">Signal</keyword>
<feature type="compositionally biased region" description="Polar residues" evidence="1">
    <location>
        <begin position="46"/>
        <end position="58"/>
    </location>
</feature>
<proteinExistence type="predicted"/>
<evidence type="ECO:0000256" key="2">
    <source>
        <dbReference type="SAM" id="SignalP"/>
    </source>
</evidence>
<comment type="caution">
    <text evidence="3">The sequence shown here is derived from an EMBL/GenBank/DDBJ whole genome shotgun (WGS) entry which is preliminary data.</text>
</comment>
<feature type="region of interest" description="Disordered" evidence="1">
    <location>
        <begin position="29"/>
        <end position="58"/>
    </location>
</feature>
<reference evidence="3 4" key="1">
    <citation type="submission" date="2024-01" db="EMBL/GenBank/DDBJ databases">
        <title>Maribacter spp. originated from different algae showed divergent polysaccharides utilization ability.</title>
        <authorList>
            <person name="Wang H."/>
            <person name="Wu Y."/>
        </authorList>
    </citation>
    <scope>NUCLEOTIDE SEQUENCE [LARGE SCALE GENOMIC DNA]</scope>
    <source>
        <strain evidence="3 4">PR1</strain>
    </source>
</reference>
<dbReference type="EMBL" id="JAZDDG010000002">
    <property type="protein sequence ID" value="MEE1975662.1"/>
    <property type="molecule type" value="Genomic_DNA"/>
</dbReference>
<dbReference type="Proteomes" id="UP001356308">
    <property type="component" value="Unassembled WGS sequence"/>
</dbReference>
<sequence length="58" mass="5807">MKITLLKSLVILGALLSFGVAQAQEVSGTVSDASGPLPGASVLEKGTTNGTQTDFDGN</sequence>
<feature type="signal peptide" evidence="2">
    <location>
        <begin position="1"/>
        <end position="23"/>
    </location>
</feature>
<dbReference type="RefSeq" id="WP_330097978.1">
    <property type="nucleotide sequence ID" value="NZ_JAZDDG010000002.1"/>
</dbReference>
<organism evidence="3 4">
    <name type="scientific">Maribacter cobaltidurans</name>
    <dbReference type="NCBI Taxonomy" id="1178778"/>
    <lineage>
        <taxon>Bacteria</taxon>
        <taxon>Pseudomonadati</taxon>
        <taxon>Bacteroidota</taxon>
        <taxon>Flavobacteriia</taxon>
        <taxon>Flavobacteriales</taxon>
        <taxon>Flavobacteriaceae</taxon>
        <taxon>Maribacter</taxon>
    </lineage>
</organism>
<gene>
    <name evidence="3" type="ORF">V1I91_06255</name>
</gene>
<name>A0ABU7IRR1_9FLAO</name>
<accession>A0ABU7IRR1</accession>
<dbReference type="Pfam" id="PF13715">
    <property type="entry name" value="CarbopepD_reg_2"/>
    <property type="match status" value="1"/>
</dbReference>